<accession>A0AAJ4XCK4</accession>
<dbReference type="Pfam" id="PF11297">
    <property type="entry name" value="DUF3098"/>
    <property type="match status" value="1"/>
</dbReference>
<organism evidence="2 3">
    <name type="scientific">Sphingobacterium mizutaii</name>
    <dbReference type="NCBI Taxonomy" id="1010"/>
    <lineage>
        <taxon>Bacteria</taxon>
        <taxon>Pseudomonadati</taxon>
        <taxon>Bacteroidota</taxon>
        <taxon>Sphingobacteriia</taxon>
        <taxon>Sphingobacteriales</taxon>
        <taxon>Sphingobacteriaceae</taxon>
        <taxon>Sphingobacterium</taxon>
    </lineage>
</organism>
<reference evidence="2 3" key="1">
    <citation type="submission" date="2017-06" db="EMBL/GenBank/DDBJ databases">
        <authorList>
            <consortium name="Pathogen Informatics"/>
        </authorList>
    </citation>
    <scope>NUCLEOTIDE SEQUENCE [LARGE SCALE GENOMIC DNA]</scope>
    <source>
        <strain evidence="2 3">NCTC12149</strain>
    </source>
</reference>
<protein>
    <submittedName>
        <fullName evidence="2">Protein of uncharacterized function (DUF3098)</fullName>
    </submittedName>
</protein>
<evidence type="ECO:0000313" key="2">
    <source>
        <dbReference type="EMBL" id="SNV50533.1"/>
    </source>
</evidence>
<dbReference type="KEGG" id="smiz:4412673_02088"/>
<dbReference type="Proteomes" id="UP000215355">
    <property type="component" value="Chromosome 1"/>
</dbReference>
<gene>
    <name evidence="2" type="ORF">SAMEA4412673_02088</name>
</gene>
<dbReference type="AlphaFoldDB" id="A0AAJ4XCK4"/>
<keyword evidence="1" id="KW-0472">Membrane</keyword>
<dbReference type="InterPro" id="IPR021448">
    <property type="entry name" value="DUF3098"/>
</dbReference>
<keyword evidence="1" id="KW-1133">Transmembrane helix</keyword>
<feature type="transmembrane region" description="Helical" evidence="1">
    <location>
        <begin position="24"/>
        <end position="43"/>
    </location>
</feature>
<dbReference type="EMBL" id="LT906468">
    <property type="protein sequence ID" value="SNV50533.1"/>
    <property type="molecule type" value="Genomic_DNA"/>
</dbReference>
<dbReference type="RefSeq" id="WP_093096404.1">
    <property type="nucleotide sequence ID" value="NZ_FNGK01000001.1"/>
</dbReference>
<name>A0AAJ4XCK4_9SPHI</name>
<proteinExistence type="predicted"/>
<evidence type="ECO:0000313" key="3">
    <source>
        <dbReference type="Proteomes" id="UP000215355"/>
    </source>
</evidence>
<evidence type="ECO:0000256" key="1">
    <source>
        <dbReference type="SAM" id="Phobius"/>
    </source>
</evidence>
<sequence>MSQTKNVKGTPANASNAGFVFKKINYQLFILSIVVVAIGFILMMGTEDIYSFTKITLAPIVVVAGFALGFVAILYKPKTKTTQE</sequence>
<keyword evidence="1" id="KW-0812">Transmembrane</keyword>
<feature type="transmembrane region" description="Helical" evidence="1">
    <location>
        <begin position="55"/>
        <end position="75"/>
    </location>
</feature>